<reference evidence="1 2" key="1">
    <citation type="submission" date="2016-11" db="EMBL/GenBank/DDBJ databases">
        <authorList>
            <person name="Jaros S."/>
            <person name="Januszkiewicz K."/>
            <person name="Wedrychowicz H."/>
        </authorList>
    </citation>
    <scope>NUCLEOTIDE SEQUENCE [LARGE SCALE GENOMIC DNA]</scope>
    <source>
        <strain evidence="1 2">DSM 43832</strain>
    </source>
</reference>
<name>A0A1M7BDP1_PSETH</name>
<sequence>MGARFTYTGHRLDQIVLRDLARGAGDLEARAARVLAAAQTLVGVDTGRLLASIHRERGRNSVGPYVDIVAGIPGITNYLGYHHFGAGPHIIRARRRKALRFIWRGEVVFFKWVRHPGNRGTYFLTRALDAAR</sequence>
<dbReference type="RefSeq" id="WP_084756114.1">
    <property type="nucleotide sequence ID" value="NZ_FRAP01000035.1"/>
</dbReference>
<dbReference type="EMBL" id="FRAP01000035">
    <property type="protein sequence ID" value="SHL53130.1"/>
    <property type="molecule type" value="Genomic_DNA"/>
</dbReference>
<dbReference type="Proteomes" id="UP000184363">
    <property type="component" value="Unassembled WGS sequence"/>
</dbReference>
<proteinExistence type="predicted"/>
<dbReference type="AlphaFoldDB" id="A0A1M7BDP1"/>
<dbReference type="OrthoDB" id="4226606at2"/>
<gene>
    <name evidence="1" type="ORF">SAMN05443637_13517</name>
</gene>
<dbReference type="STRING" id="1848.SAMN05443637_13517"/>
<keyword evidence="2" id="KW-1185">Reference proteome</keyword>
<protein>
    <submittedName>
        <fullName evidence="1">Uncharacterized protein</fullName>
    </submittedName>
</protein>
<evidence type="ECO:0000313" key="2">
    <source>
        <dbReference type="Proteomes" id="UP000184363"/>
    </source>
</evidence>
<organism evidence="1 2">
    <name type="scientific">Pseudonocardia thermophila</name>
    <dbReference type="NCBI Taxonomy" id="1848"/>
    <lineage>
        <taxon>Bacteria</taxon>
        <taxon>Bacillati</taxon>
        <taxon>Actinomycetota</taxon>
        <taxon>Actinomycetes</taxon>
        <taxon>Pseudonocardiales</taxon>
        <taxon>Pseudonocardiaceae</taxon>
        <taxon>Pseudonocardia</taxon>
    </lineage>
</organism>
<evidence type="ECO:0000313" key="1">
    <source>
        <dbReference type="EMBL" id="SHL53130.1"/>
    </source>
</evidence>
<accession>A0A1M7BDP1</accession>